<reference evidence="2" key="3">
    <citation type="journal article" date="2017" name="Nature">
        <title>Genome sequence of the progenitor of the wheat D genome Aegilops tauschii.</title>
        <authorList>
            <person name="Luo M.C."/>
            <person name="Gu Y.Q."/>
            <person name="Puiu D."/>
            <person name="Wang H."/>
            <person name="Twardziok S.O."/>
            <person name="Deal K.R."/>
            <person name="Huo N."/>
            <person name="Zhu T."/>
            <person name="Wang L."/>
            <person name="Wang Y."/>
            <person name="McGuire P.E."/>
            <person name="Liu S."/>
            <person name="Long H."/>
            <person name="Ramasamy R.K."/>
            <person name="Rodriguez J.C."/>
            <person name="Van S.L."/>
            <person name="Yuan L."/>
            <person name="Wang Z."/>
            <person name="Xia Z."/>
            <person name="Xiao L."/>
            <person name="Anderson O.D."/>
            <person name="Ouyang S."/>
            <person name="Liang Y."/>
            <person name="Zimin A.V."/>
            <person name="Pertea G."/>
            <person name="Qi P."/>
            <person name="Bennetzen J.L."/>
            <person name="Dai X."/>
            <person name="Dawson M.W."/>
            <person name="Muller H.G."/>
            <person name="Kugler K."/>
            <person name="Rivarola-Duarte L."/>
            <person name="Spannagl M."/>
            <person name="Mayer K.F.X."/>
            <person name="Lu F.H."/>
            <person name="Bevan M.W."/>
            <person name="Leroy P."/>
            <person name="Li P."/>
            <person name="You F.M."/>
            <person name="Sun Q."/>
            <person name="Liu Z."/>
            <person name="Lyons E."/>
            <person name="Wicker T."/>
            <person name="Salzberg S.L."/>
            <person name="Devos K.M."/>
            <person name="Dvorak J."/>
        </authorList>
    </citation>
    <scope>NUCLEOTIDE SEQUENCE [LARGE SCALE GENOMIC DNA]</scope>
    <source>
        <strain evidence="2">cv. AL8/78</strain>
    </source>
</reference>
<name>A0A453KBE7_AEGTS</name>
<dbReference type="Gramene" id="AET5Gv20362200.2">
    <property type="protein sequence ID" value="AET5Gv20362200.2"/>
    <property type="gene ID" value="AET5Gv20362200"/>
</dbReference>
<reference evidence="2" key="4">
    <citation type="submission" date="2019-03" db="UniProtKB">
        <authorList>
            <consortium name="EnsemblPlants"/>
        </authorList>
    </citation>
    <scope>IDENTIFICATION</scope>
</reference>
<reference evidence="3" key="2">
    <citation type="journal article" date="2017" name="Nat. Plants">
        <title>The Aegilops tauschii genome reveals multiple impacts of transposons.</title>
        <authorList>
            <person name="Zhao G."/>
            <person name="Zou C."/>
            <person name="Li K."/>
            <person name="Wang K."/>
            <person name="Li T."/>
            <person name="Gao L."/>
            <person name="Zhang X."/>
            <person name="Wang H."/>
            <person name="Yang Z."/>
            <person name="Liu X."/>
            <person name="Jiang W."/>
            <person name="Mao L."/>
            <person name="Kong X."/>
            <person name="Jiao Y."/>
            <person name="Jia J."/>
        </authorList>
    </citation>
    <scope>NUCLEOTIDE SEQUENCE [LARGE SCALE GENOMIC DNA]</scope>
    <source>
        <strain evidence="3">cv. AL8/78</strain>
    </source>
</reference>
<dbReference type="InterPro" id="IPR003428">
    <property type="entry name" value="MAM33"/>
</dbReference>
<feature type="region of interest" description="Disordered" evidence="1">
    <location>
        <begin position="1"/>
        <end position="55"/>
    </location>
</feature>
<proteinExistence type="predicted"/>
<dbReference type="Pfam" id="PF02330">
    <property type="entry name" value="MAM33"/>
    <property type="match status" value="1"/>
</dbReference>
<evidence type="ECO:0000313" key="2">
    <source>
        <dbReference type="EnsemblPlants" id="AET5Gv20362200.2"/>
    </source>
</evidence>
<dbReference type="EnsemblPlants" id="AET5Gv20362200.2">
    <property type="protein sequence ID" value="AET5Gv20362200.2"/>
    <property type="gene ID" value="AET5Gv20362200"/>
</dbReference>
<reference evidence="2" key="5">
    <citation type="journal article" date="2021" name="G3 (Bethesda)">
        <title>Aegilops tauschii genome assembly Aet v5.0 features greater sequence contiguity and improved annotation.</title>
        <authorList>
            <person name="Wang L."/>
            <person name="Zhu T."/>
            <person name="Rodriguez J.C."/>
            <person name="Deal K.R."/>
            <person name="Dubcovsky J."/>
            <person name="McGuire P.E."/>
            <person name="Lux T."/>
            <person name="Spannagl M."/>
            <person name="Mayer K.F.X."/>
            <person name="Baldrich P."/>
            <person name="Meyers B.C."/>
            <person name="Huo N."/>
            <person name="Gu Y.Q."/>
            <person name="Zhou H."/>
            <person name="Devos K.M."/>
            <person name="Bennetzen J.L."/>
            <person name="Unver T."/>
            <person name="Budak H."/>
            <person name="Gulick P.J."/>
            <person name="Galiba G."/>
            <person name="Kalapos B."/>
            <person name="Nelson D.R."/>
            <person name="Li P."/>
            <person name="You F.M."/>
            <person name="Luo M.C."/>
            <person name="Dvorak J."/>
        </authorList>
    </citation>
    <scope>NUCLEOTIDE SEQUENCE [LARGE SCALE GENOMIC DNA]</scope>
    <source>
        <strain evidence="2">cv. AL8/78</strain>
    </source>
</reference>
<keyword evidence="3" id="KW-1185">Reference proteome</keyword>
<accession>A0A453KBE7</accession>
<dbReference type="SUPFAM" id="SSF54529">
    <property type="entry name" value="Mitochondrial glycoprotein MAM33-like"/>
    <property type="match status" value="1"/>
</dbReference>
<dbReference type="FunFam" id="3.10.280.10:FF:000006">
    <property type="entry name" value="Mitochondrial glycoprotein, expressed"/>
    <property type="match status" value="1"/>
</dbReference>
<evidence type="ECO:0000313" key="3">
    <source>
        <dbReference type="Proteomes" id="UP000015105"/>
    </source>
</evidence>
<reference evidence="3" key="1">
    <citation type="journal article" date="2014" name="Science">
        <title>Ancient hybridizations among the ancestral genomes of bread wheat.</title>
        <authorList>
            <consortium name="International Wheat Genome Sequencing Consortium,"/>
            <person name="Marcussen T."/>
            <person name="Sandve S.R."/>
            <person name="Heier L."/>
            <person name="Spannagl M."/>
            <person name="Pfeifer M."/>
            <person name="Jakobsen K.S."/>
            <person name="Wulff B.B."/>
            <person name="Steuernagel B."/>
            <person name="Mayer K.F."/>
            <person name="Olsen O.A."/>
        </authorList>
    </citation>
    <scope>NUCLEOTIDE SEQUENCE [LARGE SCALE GENOMIC DNA]</scope>
    <source>
        <strain evidence="3">cv. AL8/78</strain>
    </source>
</reference>
<sequence>EPLRPHQARVATDPHLSQARCDVPAAPEHVRLRRPPPAPPRRQGRRRRSRPACGDRPRALLAPLLLPPFPPFSGGSRLCHRVGRAACAGRVLLRRRGDTEEVHVSALLAPLRFEGEEPLPRDALMKVFVSKPGVEPLLRFDCRAVAAAGGAAAGYDITALSYHAFPGDGGDRKYEGPDFGDLDPKLQAALKEYLLARGVTPELATSLREHLLQKEQAQYVSWLKTLEGMFTKDH</sequence>
<dbReference type="Proteomes" id="UP000015105">
    <property type="component" value="Chromosome 5D"/>
</dbReference>
<dbReference type="PANTHER" id="PTHR10826:SF1">
    <property type="entry name" value="COMPLEMENT COMPONENT 1 Q SUBCOMPONENT-BINDING PROTEIN, MITOCHONDRIAL"/>
    <property type="match status" value="1"/>
</dbReference>
<evidence type="ECO:0000256" key="1">
    <source>
        <dbReference type="SAM" id="MobiDB-lite"/>
    </source>
</evidence>
<dbReference type="AlphaFoldDB" id="A0A453KBE7"/>
<protein>
    <submittedName>
        <fullName evidence="2">Uncharacterized protein</fullName>
    </submittedName>
</protein>
<dbReference type="InterPro" id="IPR036561">
    <property type="entry name" value="MAM33_sf"/>
</dbReference>
<dbReference type="GO" id="GO:0005759">
    <property type="term" value="C:mitochondrial matrix"/>
    <property type="evidence" value="ECO:0007669"/>
    <property type="project" value="InterPro"/>
</dbReference>
<dbReference type="Gene3D" id="3.10.280.10">
    <property type="entry name" value="Mitochondrial glycoprotein"/>
    <property type="match status" value="1"/>
</dbReference>
<organism evidence="2 3">
    <name type="scientific">Aegilops tauschii subsp. strangulata</name>
    <name type="common">Goatgrass</name>
    <dbReference type="NCBI Taxonomy" id="200361"/>
    <lineage>
        <taxon>Eukaryota</taxon>
        <taxon>Viridiplantae</taxon>
        <taxon>Streptophyta</taxon>
        <taxon>Embryophyta</taxon>
        <taxon>Tracheophyta</taxon>
        <taxon>Spermatophyta</taxon>
        <taxon>Magnoliopsida</taxon>
        <taxon>Liliopsida</taxon>
        <taxon>Poales</taxon>
        <taxon>Poaceae</taxon>
        <taxon>BOP clade</taxon>
        <taxon>Pooideae</taxon>
        <taxon>Triticodae</taxon>
        <taxon>Triticeae</taxon>
        <taxon>Triticinae</taxon>
        <taxon>Aegilops</taxon>
    </lineage>
</organism>
<dbReference type="PANTHER" id="PTHR10826">
    <property type="entry name" value="COMPLEMENT COMPONENT 1"/>
    <property type="match status" value="1"/>
</dbReference>